<accession>A0A6C0KKH8</accession>
<dbReference type="AlphaFoldDB" id="A0A6C0KKH8"/>
<sequence length="134" mass="15774">MFIIPFYHKVTYENNINVHCIQLLTIGGTTLWEEDEHLDMDRDILESNDIYRKGDTIQLPGKVVLCEIDIEKTNVQDFYKWSDLSVEDHITFCWKTYYCLLGEKKECWLHTPCQETIGNYSVECILQSIVESKS</sequence>
<protein>
    <submittedName>
        <fullName evidence="1">Uncharacterized protein</fullName>
    </submittedName>
</protein>
<proteinExistence type="predicted"/>
<name>A0A6C0KKH8_9ZZZZ</name>
<evidence type="ECO:0000313" key="1">
    <source>
        <dbReference type="EMBL" id="QHU18522.1"/>
    </source>
</evidence>
<reference evidence="1" key="1">
    <citation type="journal article" date="2020" name="Nature">
        <title>Giant virus diversity and host interactions through global metagenomics.</title>
        <authorList>
            <person name="Schulz F."/>
            <person name="Roux S."/>
            <person name="Paez-Espino D."/>
            <person name="Jungbluth S."/>
            <person name="Walsh D.A."/>
            <person name="Denef V.J."/>
            <person name="McMahon K.D."/>
            <person name="Konstantinidis K.T."/>
            <person name="Eloe-Fadrosh E.A."/>
            <person name="Kyrpides N.C."/>
            <person name="Woyke T."/>
        </authorList>
    </citation>
    <scope>NUCLEOTIDE SEQUENCE</scope>
    <source>
        <strain evidence="1">GVMAG-S-3300013006-158</strain>
    </source>
</reference>
<dbReference type="EMBL" id="MN740936">
    <property type="protein sequence ID" value="QHU18522.1"/>
    <property type="molecule type" value="Genomic_DNA"/>
</dbReference>
<organism evidence="1">
    <name type="scientific">viral metagenome</name>
    <dbReference type="NCBI Taxonomy" id="1070528"/>
    <lineage>
        <taxon>unclassified sequences</taxon>
        <taxon>metagenomes</taxon>
        <taxon>organismal metagenomes</taxon>
    </lineage>
</organism>